<reference evidence="1 2" key="1">
    <citation type="submission" date="2019-06" db="EMBL/GenBank/DDBJ databases">
        <title>Description of Kitasatospora acidophila sp. nov. isolated from pine grove soil, and reclassification of Streptomyces novaecaesareae to Kitasatospora novaeceasareae comb. nov.</title>
        <authorList>
            <person name="Kim M.J."/>
        </authorList>
    </citation>
    <scope>NUCLEOTIDE SEQUENCE [LARGE SCALE GENOMIC DNA]</scope>
    <source>
        <strain evidence="1 2">MMS16-CNU292</strain>
    </source>
</reference>
<evidence type="ECO:0000313" key="1">
    <source>
        <dbReference type="EMBL" id="TQF06909.1"/>
    </source>
</evidence>
<dbReference type="InterPro" id="IPR007061">
    <property type="entry name" value="MST-like"/>
</dbReference>
<dbReference type="Gene3D" id="1.20.120.450">
    <property type="entry name" value="dinb family like domain"/>
    <property type="match status" value="1"/>
</dbReference>
<gene>
    <name evidence="1" type="ORF">E6W39_37855</name>
</gene>
<dbReference type="Pfam" id="PF04978">
    <property type="entry name" value="MST"/>
    <property type="match status" value="1"/>
</dbReference>
<dbReference type="Proteomes" id="UP000319103">
    <property type="component" value="Unassembled WGS sequence"/>
</dbReference>
<dbReference type="EMBL" id="VIGB01000003">
    <property type="protein sequence ID" value="TQF06909.1"/>
    <property type="molecule type" value="Genomic_DNA"/>
</dbReference>
<keyword evidence="2" id="KW-1185">Reference proteome</keyword>
<dbReference type="InterPro" id="IPR034660">
    <property type="entry name" value="DinB/YfiT-like"/>
</dbReference>
<sequence length="195" mass="21682">MIESAVKADLRLYLQDARDALLLKLEGLSEYDIRRPLTPTGTNLLGLVKHVTSAEAVYLGDSFGRPFAAPGLWVAGAAEANADFWARPDESREELVGRYRAVWAHADATIAELPLDALGTVPWGARLQLPLHRILIHVIVETQRHAGQADIVRELVDGAVGLRAVDDNMPERDGTWWQEYRGRVERAAREAALQW</sequence>
<accession>A0A540WCZ7</accession>
<comment type="caution">
    <text evidence="1">The sequence shown here is derived from an EMBL/GenBank/DDBJ whole genome shotgun (WGS) entry which is preliminary data.</text>
</comment>
<dbReference type="SUPFAM" id="SSF109854">
    <property type="entry name" value="DinB/YfiT-like putative metalloenzymes"/>
    <property type="match status" value="1"/>
</dbReference>
<organism evidence="1 2">
    <name type="scientific">Kitasatospora acidiphila</name>
    <dbReference type="NCBI Taxonomy" id="2567942"/>
    <lineage>
        <taxon>Bacteria</taxon>
        <taxon>Bacillati</taxon>
        <taxon>Actinomycetota</taxon>
        <taxon>Actinomycetes</taxon>
        <taxon>Kitasatosporales</taxon>
        <taxon>Streptomycetaceae</taxon>
        <taxon>Kitasatospora</taxon>
    </lineage>
</organism>
<proteinExistence type="predicted"/>
<dbReference type="OrthoDB" id="4548523at2"/>
<name>A0A540WCZ7_9ACTN</name>
<protein>
    <submittedName>
        <fullName evidence="1">DinB family protein</fullName>
    </submittedName>
</protein>
<evidence type="ECO:0000313" key="2">
    <source>
        <dbReference type="Proteomes" id="UP000319103"/>
    </source>
</evidence>
<dbReference type="AlphaFoldDB" id="A0A540WCZ7"/>
<dbReference type="RefSeq" id="WP_141637314.1">
    <property type="nucleotide sequence ID" value="NZ_VIGB01000003.1"/>
</dbReference>